<dbReference type="AlphaFoldDB" id="A0A366E2R9"/>
<gene>
    <name evidence="2" type="ORF">DFR74_101100</name>
</gene>
<dbReference type="STRING" id="1210090.GCA_001613185_03200"/>
<evidence type="ECO:0000259" key="1">
    <source>
        <dbReference type="Pfam" id="PF02470"/>
    </source>
</evidence>
<evidence type="ECO:0000313" key="3">
    <source>
        <dbReference type="Proteomes" id="UP000252586"/>
    </source>
</evidence>
<organism evidence="2 3">
    <name type="scientific">Nocardia puris</name>
    <dbReference type="NCBI Taxonomy" id="208602"/>
    <lineage>
        <taxon>Bacteria</taxon>
        <taxon>Bacillati</taxon>
        <taxon>Actinomycetota</taxon>
        <taxon>Actinomycetes</taxon>
        <taxon>Mycobacteriales</taxon>
        <taxon>Nocardiaceae</taxon>
        <taxon>Nocardia</taxon>
    </lineage>
</organism>
<sequence>MHGFVGSKGFVTLVGAVVAAVAAVVGYVVVTGPVQPMRSYCATMPDAIGLYPGSHVTLRGLVVGTVTGVAHEGAGVRVDFTVDAERPLRGEVGATTVADTLTADRRLAVLSDSPGGTEWDSDRCIARTLTPLSISRTMQAASDLVGELGGTPGGPNVVGDALAAVHAAAAGTGPEFERLITQLGELADAPETSVATVGSLIDALSSLSASVSANWEELTSVLTRFPGVFDQINNEIFARLSGLIDSLAVLLPMANEITTLYGDAILGGLGATVPALRLVAGHAESLRASTELVPALIQAFDRVTDPATGEVVLTYRSPTVALPASAPDALCGGGVVHGPVCAPGAPVTLADLLTMLVSAR</sequence>
<keyword evidence="3" id="KW-1185">Reference proteome</keyword>
<dbReference type="Pfam" id="PF02470">
    <property type="entry name" value="MlaD"/>
    <property type="match status" value="1"/>
</dbReference>
<dbReference type="PANTHER" id="PTHR33371">
    <property type="entry name" value="INTERMEMBRANE PHOSPHOLIPID TRANSPORT SYSTEM BINDING PROTEIN MLAD-RELATED"/>
    <property type="match status" value="1"/>
</dbReference>
<dbReference type="InterPro" id="IPR052336">
    <property type="entry name" value="MlaD_Phospholipid_Transporter"/>
</dbReference>
<reference evidence="2 3" key="1">
    <citation type="submission" date="2018-06" db="EMBL/GenBank/DDBJ databases">
        <title>Genomic Encyclopedia of Type Strains, Phase IV (KMG-IV): sequencing the most valuable type-strain genomes for metagenomic binning, comparative biology and taxonomic classification.</title>
        <authorList>
            <person name="Goeker M."/>
        </authorList>
    </citation>
    <scope>NUCLEOTIDE SEQUENCE [LARGE SCALE GENOMIC DNA]</scope>
    <source>
        <strain evidence="2 3">DSM 44599</strain>
    </source>
</reference>
<name>A0A366E2R9_9NOCA</name>
<comment type="caution">
    <text evidence="2">The sequence shown here is derived from an EMBL/GenBank/DDBJ whole genome shotgun (WGS) entry which is preliminary data.</text>
</comment>
<proteinExistence type="predicted"/>
<protein>
    <submittedName>
        <fullName evidence="2">Virulence factor Mce-like protein</fullName>
    </submittedName>
</protein>
<dbReference type="InterPro" id="IPR003399">
    <property type="entry name" value="Mce/MlaD"/>
</dbReference>
<dbReference type="Proteomes" id="UP000252586">
    <property type="component" value="Unassembled WGS sequence"/>
</dbReference>
<accession>A0A366E2R9</accession>
<feature type="domain" description="Mce/MlaD" evidence="1">
    <location>
        <begin position="39"/>
        <end position="108"/>
    </location>
</feature>
<dbReference type="RefSeq" id="WP_195141949.1">
    <property type="nucleotide sequence ID" value="NZ_CP107943.1"/>
</dbReference>
<evidence type="ECO:0000313" key="2">
    <source>
        <dbReference type="EMBL" id="RBO96089.1"/>
    </source>
</evidence>
<dbReference type="PANTHER" id="PTHR33371:SF4">
    <property type="entry name" value="INTERMEMBRANE PHOSPHOLIPID TRANSPORT SYSTEM BINDING PROTEIN MLAD"/>
    <property type="match status" value="1"/>
</dbReference>
<dbReference type="EMBL" id="QNRE01000001">
    <property type="protein sequence ID" value="RBO96089.1"/>
    <property type="molecule type" value="Genomic_DNA"/>
</dbReference>